<dbReference type="GO" id="GO:0005737">
    <property type="term" value="C:cytoplasm"/>
    <property type="evidence" value="ECO:0007669"/>
    <property type="project" value="TreeGrafter"/>
</dbReference>
<dbReference type="AlphaFoldDB" id="A0A6M2DTU1"/>
<dbReference type="InterPro" id="IPR011989">
    <property type="entry name" value="ARM-like"/>
</dbReference>
<dbReference type="InterPro" id="IPR051023">
    <property type="entry name" value="PP2A_Regulatory_Subunit_A"/>
</dbReference>
<reference evidence="4" key="1">
    <citation type="submission" date="2020-03" db="EMBL/GenBank/DDBJ databases">
        <title>Transcriptomic Profiling of the Digestive Tract of the Rat Flea, Xenopsylla cheopis, Following Blood Feeding and Infection with Yersinia pestis.</title>
        <authorList>
            <person name="Bland D.M."/>
            <person name="Martens C.A."/>
            <person name="Virtaneva K."/>
            <person name="Kanakabandi K."/>
            <person name="Long D."/>
            <person name="Rosenke R."/>
            <person name="Saturday G.A."/>
            <person name="Hoyt F.H."/>
            <person name="Bruno D.P."/>
            <person name="Ribeiro J.M.C."/>
            <person name="Hinnebusch J."/>
        </authorList>
    </citation>
    <scope>NUCLEOTIDE SEQUENCE</scope>
</reference>
<evidence type="ECO:0000256" key="3">
    <source>
        <dbReference type="SAM" id="MobiDB-lite"/>
    </source>
</evidence>
<evidence type="ECO:0000256" key="1">
    <source>
        <dbReference type="ARBA" id="ARBA00022737"/>
    </source>
</evidence>
<evidence type="ECO:0000313" key="4">
    <source>
        <dbReference type="EMBL" id="NOV48581.1"/>
    </source>
</evidence>
<feature type="repeat" description="HEAT" evidence="2">
    <location>
        <begin position="594"/>
        <end position="632"/>
    </location>
</feature>
<dbReference type="PROSITE" id="PS50077">
    <property type="entry name" value="HEAT_REPEAT"/>
    <property type="match status" value="1"/>
</dbReference>
<dbReference type="PANTHER" id="PTHR10648:SF1">
    <property type="entry name" value="SERINE_THREONINE-PROTEIN PHOSPHATASE 4 REGULATORY SUBUNIT 1"/>
    <property type="match status" value="1"/>
</dbReference>
<dbReference type="GO" id="GO:0019888">
    <property type="term" value="F:protein phosphatase regulator activity"/>
    <property type="evidence" value="ECO:0007669"/>
    <property type="project" value="TreeGrafter"/>
</dbReference>
<dbReference type="SUPFAM" id="SSF48371">
    <property type="entry name" value="ARM repeat"/>
    <property type="match status" value="1"/>
</dbReference>
<dbReference type="InterPro" id="IPR016024">
    <property type="entry name" value="ARM-type_fold"/>
</dbReference>
<sequence>MAEILFIQDSDLEESLNETDDSAATVDQQQNLSSANPICEVEPEHSEGDGQYRGPLEVWMDWNRLGPVQRLAKYAECDDSHTRLMSGRVLLEVLRGGGLTSRAEAGGSNGPLSENTVEELESIIMRLQNDTETCVRVELVEQIPQAISACKEQDRSGLLDSLANGTLLNVVISHLKDSEDMVRKTAQTALLMLMEQDLIPQNLLLEKICPAVLSLTYPNGGTVIKESLTSAIGIMAKMAVLLGREATIKFILSRFTELCSEETFCVRKACASSFGDLCAIVGRQCFETTLIPSFSKLCVDDIWGVRKACADVSTVISFFCSSHVRHGILSTLYVSLLEDDSRWVRSAAFQNLGPFISTFANPKIITVSYNLQRELVVTSLDMPESDDVWRSHSQHTQLKVLLEKCIRDADNSENTYRNNRLFSQMEHMETYKRDKQEAVANKNRNLPIFVIEDAENFDYINDCDKIFTSTIDDNLVVENSNYYANNFWFIPPPELESLPILSDTNNSISSMGGSHNSDTVFCELNSTPSISTTGQETIDDNLNNDQEIVPQPLVLYFTSMVSASCALDSESSYHCAYSFPAVALTLGKKYWPLLKETYETLAGDMQWKVRKTVASSLHIIAEIVGEEIAGKDLCPIFEAFIKDLDEVRIGVLKHMARFFKTITHAERSSFLPRLGAFRKTDNCCNWRFREELAKQLLDCVNNYELFTPLQCYQYLVELSEELLKDKVASVRKVAAELEVALIMRLSENELKEDLDGKEKRLSVSLLIRLFEEFANSNMWSRRQMYAYICGLLLKSSCLPLEQFETQCLKSLLALSWDAVPNVRLALAKVLVEDVITNEYFSKSCKSFNEIQMVWHQLCNDDDNDVKSQASLRTLETVIEGTNVLNKTFDCATSSSVNNESDEHEKSETTEESTNSENSSCIVDPPRDVIESCALNYDSESQNVPEKIKSDPVFDDFIKKFYALHGKNVEPEDMYSTSELPRQ</sequence>
<dbReference type="PANTHER" id="PTHR10648">
    <property type="entry name" value="SERINE/THREONINE-PROTEIN PHOSPHATASE PP2A 65 KDA REGULATORY SUBUNIT"/>
    <property type="match status" value="1"/>
</dbReference>
<keyword evidence="1" id="KW-0677">Repeat</keyword>
<accession>A0A6M2DTU1</accession>
<proteinExistence type="predicted"/>
<dbReference type="Gene3D" id="1.25.10.10">
    <property type="entry name" value="Leucine-rich Repeat Variant"/>
    <property type="match status" value="2"/>
</dbReference>
<name>A0A6M2DTU1_XENCH</name>
<protein>
    <submittedName>
        <fullName evidence="4">Protein phosphatase 2a regulatory subunit a</fullName>
    </submittedName>
</protein>
<evidence type="ECO:0000256" key="2">
    <source>
        <dbReference type="PROSITE-ProRule" id="PRU00103"/>
    </source>
</evidence>
<organism evidence="4">
    <name type="scientific">Xenopsylla cheopis</name>
    <name type="common">Oriental rat flea</name>
    <name type="synonym">Pulex cheopis</name>
    <dbReference type="NCBI Taxonomy" id="163159"/>
    <lineage>
        <taxon>Eukaryota</taxon>
        <taxon>Metazoa</taxon>
        <taxon>Ecdysozoa</taxon>
        <taxon>Arthropoda</taxon>
        <taxon>Hexapoda</taxon>
        <taxon>Insecta</taxon>
        <taxon>Pterygota</taxon>
        <taxon>Neoptera</taxon>
        <taxon>Endopterygota</taxon>
        <taxon>Siphonaptera</taxon>
        <taxon>Pulicidae</taxon>
        <taxon>Xenopsyllinae</taxon>
        <taxon>Xenopsylla</taxon>
    </lineage>
</organism>
<dbReference type="InterPro" id="IPR021133">
    <property type="entry name" value="HEAT_type_2"/>
</dbReference>
<dbReference type="EMBL" id="GIIL01004855">
    <property type="protein sequence ID" value="NOV48581.1"/>
    <property type="molecule type" value="Transcribed_RNA"/>
</dbReference>
<feature type="region of interest" description="Disordered" evidence="3">
    <location>
        <begin position="893"/>
        <end position="923"/>
    </location>
</feature>